<comment type="caution">
    <text evidence="2">The sequence shown here is derived from an EMBL/GenBank/DDBJ whole genome shotgun (WGS) entry which is preliminary data.</text>
</comment>
<evidence type="ECO:0000259" key="1">
    <source>
        <dbReference type="Pfam" id="PF04069"/>
    </source>
</evidence>
<sequence length="74" mass="8058">SEKYNIKSIYDLTDPDTSVLFDSDGDGIGNMWAGHPGAASTIIEKLRAKSYGYDQTMELAESDLPINWAALDAC</sequence>
<dbReference type="EMBL" id="JBAKAR010000202">
    <property type="protein sequence ID" value="MEL0615050.1"/>
    <property type="molecule type" value="Genomic_DNA"/>
</dbReference>
<dbReference type="RefSeq" id="WP_341568253.1">
    <property type="nucleotide sequence ID" value="NZ_JBAKAR010000202.1"/>
</dbReference>
<proteinExistence type="predicted"/>
<dbReference type="Pfam" id="PF04069">
    <property type="entry name" value="OpuAC"/>
    <property type="match status" value="1"/>
</dbReference>
<dbReference type="InterPro" id="IPR007210">
    <property type="entry name" value="ABC_Gly_betaine_transp_sub-bd"/>
</dbReference>
<evidence type="ECO:0000313" key="3">
    <source>
        <dbReference type="Proteomes" id="UP001379949"/>
    </source>
</evidence>
<feature type="domain" description="ABC-type glycine betaine transport system substrate-binding" evidence="1">
    <location>
        <begin position="2"/>
        <end position="69"/>
    </location>
</feature>
<keyword evidence="3" id="KW-1185">Reference proteome</keyword>
<dbReference type="Gene3D" id="3.40.190.100">
    <property type="entry name" value="Glycine betaine-binding periplasmic protein, domain 2"/>
    <property type="match status" value="1"/>
</dbReference>
<name>A0ABU9G9V1_9GAMM</name>
<feature type="non-terminal residue" evidence="2">
    <location>
        <position position="74"/>
    </location>
</feature>
<dbReference type="Proteomes" id="UP001379949">
    <property type="component" value="Unassembled WGS sequence"/>
</dbReference>
<accession>A0ABU9G9V1</accession>
<gene>
    <name evidence="2" type="ORF">V6242_18085</name>
</gene>
<organism evidence="2 3">
    <name type="scientific">Marinomonas arenicola</name>
    <dbReference type="NCBI Taxonomy" id="569601"/>
    <lineage>
        <taxon>Bacteria</taxon>
        <taxon>Pseudomonadati</taxon>
        <taxon>Pseudomonadota</taxon>
        <taxon>Gammaproteobacteria</taxon>
        <taxon>Oceanospirillales</taxon>
        <taxon>Oceanospirillaceae</taxon>
        <taxon>Marinomonas</taxon>
    </lineage>
</organism>
<protein>
    <submittedName>
        <fullName evidence="2">Glycine betaine ABC transporter substrate-binding protein</fullName>
    </submittedName>
</protein>
<reference evidence="2 3" key="1">
    <citation type="submission" date="2024-02" db="EMBL/GenBank/DDBJ databases">
        <title>Bacteria isolated from the canopy kelp, Nereocystis luetkeana.</title>
        <authorList>
            <person name="Pfister C.A."/>
            <person name="Younker I.T."/>
            <person name="Light S.H."/>
        </authorList>
    </citation>
    <scope>NUCLEOTIDE SEQUENCE [LARGE SCALE GENOMIC DNA]</scope>
    <source>
        <strain evidence="2 3">TI.4.07</strain>
    </source>
</reference>
<evidence type="ECO:0000313" key="2">
    <source>
        <dbReference type="EMBL" id="MEL0615050.1"/>
    </source>
</evidence>
<dbReference type="SUPFAM" id="SSF53850">
    <property type="entry name" value="Periplasmic binding protein-like II"/>
    <property type="match status" value="1"/>
</dbReference>
<feature type="non-terminal residue" evidence="2">
    <location>
        <position position="1"/>
    </location>
</feature>